<dbReference type="InterPro" id="IPR011989">
    <property type="entry name" value="ARM-like"/>
</dbReference>
<evidence type="ECO:0008006" key="7">
    <source>
        <dbReference type="Google" id="ProtNLM"/>
    </source>
</evidence>
<evidence type="ECO:0000259" key="4">
    <source>
        <dbReference type="Pfam" id="PF19273"/>
    </source>
</evidence>
<dbReference type="GO" id="GO:0006405">
    <property type="term" value="P:RNA export from nucleus"/>
    <property type="evidence" value="ECO:0007669"/>
    <property type="project" value="TreeGrafter"/>
</dbReference>
<dbReference type="AlphaFoldDB" id="A0A3A2ZS44"/>
<dbReference type="Gene3D" id="1.25.10.10">
    <property type="entry name" value="Leucine-rich Repeat Variant"/>
    <property type="match status" value="1"/>
</dbReference>
<feature type="domain" description="Exportin-1/Importin-beta-like" evidence="3">
    <location>
        <begin position="104"/>
        <end position="177"/>
    </location>
</feature>
<keyword evidence="1" id="KW-0819">tRNA processing</keyword>
<gene>
    <name evidence="5" type="ORF">PHISCL_07788</name>
</gene>
<dbReference type="InterPro" id="IPR013598">
    <property type="entry name" value="Exportin-1/Importin-b-like"/>
</dbReference>
<dbReference type="GO" id="GO:0005737">
    <property type="term" value="C:cytoplasm"/>
    <property type="evidence" value="ECO:0007669"/>
    <property type="project" value="TreeGrafter"/>
</dbReference>
<dbReference type="Pfam" id="PF19273">
    <property type="entry name" value="Exportin-5"/>
    <property type="match status" value="1"/>
</dbReference>
<comment type="function">
    <text evidence="2">tRNA nucleus export receptor which facilitates tRNA translocation across the nuclear pore complex. Involved in pre-tRNA splicing, probably by affecting the interaction of pre-tRNA with splicing endonuclease.</text>
</comment>
<dbReference type="GO" id="GO:0005049">
    <property type="term" value="F:nuclear export signal receptor activity"/>
    <property type="evidence" value="ECO:0007669"/>
    <property type="project" value="InterPro"/>
</dbReference>
<name>A0A3A2ZS44_9EURO</name>
<dbReference type="OrthoDB" id="2215036at2759"/>
<evidence type="ECO:0000313" key="5">
    <source>
        <dbReference type="EMBL" id="RJE19871.1"/>
    </source>
</evidence>
<keyword evidence="6" id="KW-1185">Reference proteome</keyword>
<dbReference type="GO" id="GO:0003723">
    <property type="term" value="F:RNA binding"/>
    <property type="evidence" value="ECO:0007669"/>
    <property type="project" value="TreeGrafter"/>
</dbReference>
<sequence length="1227" mass="138661">MAAEELSEGSMADIIRALELIHNPSSTNDLRREALTFVESQKESSSAARNGFLLASRPDNAPLVRYFGLTLLDHVLRHTPFVSTQDLQDLVLKLAESTRPEDPVYIRNKIPQLWGEIAKRSWGLDWIGMDETLVQFWGASLVHKELVLSVLETLSEDIFAREDTVSSLRGTELNRALIEIFTPFSVFQEVYPQRDHHVELRCGEEGWLLRICQFLGECVQNLQSSKQAKDAAIKALATLRSAVVWSIPKAIVSSNCVPTIVRTLTCQDDEVLLAAVEALHALYSRSNYMLEDFQPLVHQMYETEYLVVLRKLYEWSIVGPDDVDDTKYILSKKLSEMLSYIAGFLEEKAFPIEGHEMNISFLLNLLVSVIQHQSLTVSIPVLHVFSKLMASERIGNMDVVTSLVPSLLGICTERLVRWESMPADSENPTVVFLNEDIDTTPEKHAFVGNYRRYCSSIIETTVLKRPEEAISHILGAVDGNLDNLYAGVEPFSVKTFTKTSIPLMRADTQFTVVESTLKGYNKWVSAHGKLPQQDEQKRSQLEDSLQTWAFNLMQRPFEDPIIKQRIIKLLVDISARALDKNPNFALKVLEHILMTRLPDQPEYPVYSESVKELHGLSSHELRRLAMRYADYFASFYDVLEPKIKEITQANLVDDKLQMELTSILLIIMQRANNVHPSVREARLTAFVDPIRQAWQDEQFRQMSSTFEGFCVMLGLENVGPYMQSKNARNLEDWTAVPLDAQGRQIQEEMTKKFQALPLRGTKTMLAVSTDRLVKNEPAYELACKIWQDNIPIILPTLLQLVGNAHAFHNPANWSDGVTGMQPIVERILTDRFWQAGISSGSRDEFYSKITASRVSLEGFASSVRGKIRAVRESAYSMLYGMSRLREHFYRFPELGGPLSEALFKDSVHLSSHQFSTLLNISRCLVDDCPVRFRPQFLPPMLSTLFTNIDRKITMEWDNIEQQKAGLAEGDLTDEMKSESILRQLTYSAVLVVAGLFDPARGDPDDPPIGDPRTQAGVAPLSDSMRHFVLSSPEIFEPVMLFCTHGLRMRDTRCCSIITRIFRSILGDFAPPNNSPACITIREFICSEVLKACITSVHEPYFVDMQKELGQLISSIWSFYGSSTQTPRNVILSLPGITEDQVRSTEAALVRSTSLRQQRALVLELLEGVRGVSIAEQGKILNSREERRRMKSALHMRYVTSGEMEGQQNTKVDINDGPDLGGVADLFG</sequence>
<dbReference type="GO" id="GO:0005634">
    <property type="term" value="C:nucleus"/>
    <property type="evidence" value="ECO:0007669"/>
    <property type="project" value="TreeGrafter"/>
</dbReference>
<evidence type="ECO:0000259" key="3">
    <source>
        <dbReference type="Pfam" id="PF08389"/>
    </source>
</evidence>
<dbReference type="InterPro" id="IPR045478">
    <property type="entry name" value="Exportin-5_C"/>
</dbReference>
<protein>
    <recommendedName>
        <fullName evidence="7">Nuclear import and export protein Msn5</fullName>
    </recommendedName>
</protein>
<dbReference type="EMBL" id="MVGC01000361">
    <property type="protein sequence ID" value="RJE19871.1"/>
    <property type="molecule type" value="Genomic_DNA"/>
</dbReference>
<organism evidence="5 6">
    <name type="scientific">Aspergillus sclerotialis</name>
    <dbReference type="NCBI Taxonomy" id="2070753"/>
    <lineage>
        <taxon>Eukaryota</taxon>
        <taxon>Fungi</taxon>
        <taxon>Dikarya</taxon>
        <taxon>Ascomycota</taxon>
        <taxon>Pezizomycotina</taxon>
        <taxon>Eurotiomycetes</taxon>
        <taxon>Eurotiomycetidae</taxon>
        <taxon>Eurotiales</taxon>
        <taxon>Aspergillaceae</taxon>
        <taxon>Aspergillus</taxon>
        <taxon>Aspergillus subgen. Polypaecilum</taxon>
    </lineage>
</organism>
<dbReference type="GO" id="GO:0042565">
    <property type="term" value="C:RNA nuclear export complex"/>
    <property type="evidence" value="ECO:0007669"/>
    <property type="project" value="TreeGrafter"/>
</dbReference>
<dbReference type="Pfam" id="PF08389">
    <property type="entry name" value="Xpo1"/>
    <property type="match status" value="1"/>
</dbReference>
<dbReference type="SUPFAM" id="SSF48371">
    <property type="entry name" value="ARM repeat"/>
    <property type="match status" value="1"/>
</dbReference>
<dbReference type="InterPro" id="IPR045065">
    <property type="entry name" value="XPO1/5"/>
</dbReference>
<dbReference type="PANTHER" id="PTHR11223:SF3">
    <property type="entry name" value="EXPORTIN-5"/>
    <property type="match status" value="1"/>
</dbReference>
<dbReference type="STRING" id="2070753.A0A3A2ZS44"/>
<comment type="caution">
    <text evidence="5">The sequence shown here is derived from an EMBL/GenBank/DDBJ whole genome shotgun (WGS) entry which is preliminary data.</text>
</comment>
<reference evidence="6" key="1">
    <citation type="submission" date="2017-02" db="EMBL/GenBank/DDBJ databases">
        <authorList>
            <person name="Tafer H."/>
            <person name="Lopandic K."/>
        </authorList>
    </citation>
    <scope>NUCLEOTIDE SEQUENCE [LARGE SCALE GENOMIC DNA]</scope>
    <source>
        <strain evidence="6">CBS 366.77</strain>
    </source>
</reference>
<dbReference type="GO" id="GO:0008033">
    <property type="term" value="P:tRNA processing"/>
    <property type="evidence" value="ECO:0007669"/>
    <property type="project" value="UniProtKB-KW"/>
</dbReference>
<accession>A0A3A2ZS44</accession>
<proteinExistence type="predicted"/>
<evidence type="ECO:0000256" key="2">
    <source>
        <dbReference type="ARBA" id="ARBA00025147"/>
    </source>
</evidence>
<evidence type="ECO:0000313" key="6">
    <source>
        <dbReference type="Proteomes" id="UP000266188"/>
    </source>
</evidence>
<dbReference type="GO" id="GO:0006611">
    <property type="term" value="P:protein export from nucleus"/>
    <property type="evidence" value="ECO:0007669"/>
    <property type="project" value="InterPro"/>
</dbReference>
<dbReference type="InterPro" id="IPR016024">
    <property type="entry name" value="ARM-type_fold"/>
</dbReference>
<feature type="domain" description="Exportin-5 C-terminal" evidence="4">
    <location>
        <begin position="326"/>
        <end position="1175"/>
    </location>
</feature>
<dbReference type="Proteomes" id="UP000266188">
    <property type="component" value="Unassembled WGS sequence"/>
</dbReference>
<evidence type="ECO:0000256" key="1">
    <source>
        <dbReference type="ARBA" id="ARBA00022694"/>
    </source>
</evidence>
<dbReference type="PANTHER" id="PTHR11223">
    <property type="entry name" value="EXPORTIN 1/5"/>
    <property type="match status" value="1"/>
</dbReference>